<keyword evidence="2" id="KW-1185">Reference proteome</keyword>
<reference evidence="2" key="1">
    <citation type="journal article" date="2019" name="Int. J. Syst. Evol. Microbiol.">
        <title>The Global Catalogue of Microorganisms (GCM) 10K type strain sequencing project: providing services to taxonomists for standard genome sequencing and annotation.</title>
        <authorList>
            <consortium name="The Broad Institute Genomics Platform"/>
            <consortium name="The Broad Institute Genome Sequencing Center for Infectious Disease"/>
            <person name="Wu L."/>
            <person name="Ma J."/>
        </authorList>
    </citation>
    <scope>NUCLEOTIDE SEQUENCE [LARGE SCALE GENOMIC DNA]</scope>
    <source>
        <strain evidence="2">JCM 12149</strain>
    </source>
</reference>
<dbReference type="InterPro" id="IPR024992">
    <property type="entry name" value="DUF3891"/>
</dbReference>
<comment type="caution">
    <text evidence="1">The sequence shown here is derived from an EMBL/GenBank/DDBJ whole genome shotgun (WGS) entry which is preliminary data.</text>
</comment>
<evidence type="ECO:0000313" key="1">
    <source>
        <dbReference type="EMBL" id="GAA0430826.1"/>
    </source>
</evidence>
<dbReference type="Proteomes" id="UP001501459">
    <property type="component" value="Unassembled WGS sequence"/>
</dbReference>
<protein>
    <submittedName>
        <fullName evidence="1">DUF3891 family protein</fullName>
    </submittedName>
</protein>
<gene>
    <name evidence="1" type="ORF">GCM10008983_04070</name>
</gene>
<proteinExistence type="predicted"/>
<dbReference type="EMBL" id="BAAADM010000008">
    <property type="protein sequence ID" value="GAA0430826.1"/>
    <property type="molecule type" value="Genomic_DNA"/>
</dbReference>
<organism evidence="1 2">
    <name type="scientific">Lentibacillus halophilus</name>
    <dbReference type="NCBI Taxonomy" id="295065"/>
    <lineage>
        <taxon>Bacteria</taxon>
        <taxon>Bacillati</taxon>
        <taxon>Bacillota</taxon>
        <taxon>Bacilli</taxon>
        <taxon>Bacillales</taxon>
        <taxon>Bacillaceae</taxon>
        <taxon>Lentibacillus</taxon>
    </lineage>
</organism>
<dbReference type="Pfam" id="PF13030">
    <property type="entry name" value="DUF3891"/>
    <property type="match status" value="1"/>
</dbReference>
<dbReference type="RefSeq" id="WP_343750841.1">
    <property type="nucleotide sequence ID" value="NZ_BAAADM010000008.1"/>
</dbReference>
<evidence type="ECO:0000313" key="2">
    <source>
        <dbReference type="Proteomes" id="UP001501459"/>
    </source>
</evidence>
<sequence length="255" mass="29858">MIVRERPNDFVMIEQDNHAQASGDMMIQWKNDLFPGLHWRPSVEHAIRQHDVGWKSFDQQPFWNDQKQAPYTFIDFPPIPKTILYKQGIDEVERDDTYAAILCSEHYKGFMEQEQGEAAREFVQQEEQRQQRLMTMLKDWNSTWFHNHYAFLQLADSLSLYACLNEPGVSKEQEHPFFKDGIPLSAKLDGISHSKIKAHWLDQQTVALEPFPFHQPVDIALPQKIVSKKDIDAKGLIKSYENTPFHNIHLRLTAQ</sequence>
<accession>A0ABP3IX08</accession>
<name>A0ABP3IX08_9BACI</name>